<organism evidence="1 2">
    <name type="scientific">Penicillium digitatum</name>
    <name type="common">Green mold</name>
    <dbReference type="NCBI Taxonomy" id="36651"/>
    <lineage>
        <taxon>Eukaryota</taxon>
        <taxon>Fungi</taxon>
        <taxon>Dikarya</taxon>
        <taxon>Ascomycota</taxon>
        <taxon>Pezizomycotina</taxon>
        <taxon>Eurotiomycetes</taxon>
        <taxon>Eurotiomycetidae</taxon>
        <taxon>Eurotiales</taxon>
        <taxon>Aspergillaceae</taxon>
        <taxon>Penicillium</taxon>
    </lineage>
</organism>
<evidence type="ECO:0000313" key="1">
    <source>
        <dbReference type="EMBL" id="QQK48059.1"/>
    </source>
</evidence>
<dbReference type="EMBL" id="CP060779">
    <property type="protein sequence ID" value="QQK48059.1"/>
    <property type="molecule type" value="Genomic_DNA"/>
</dbReference>
<accession>A0A7T6XVB9</accession>
<protein>
    <submittedName>
        <fullName evidence="1">Uncharacterized protein</fullName>
    </submittedName>
</protein>
<evidence type="ECO:0000313" key="2">
    <source>
        <dbReference type="Proteomes" id="UP000595662"/>
    </source>
</evidence>
<name>A0A7T6XVB9_PENDI</name>
<sequence length="150" mass="17125">MRYIVRLDVLSNSAKREAPIGATLASLRETRSTDELAGTAVDTRSFGLQLCQGTVSYLYRFKPAWSEAFPEKLHALLKKSGITSRETVCKRCRIFWAIFEILCKDHCWCGCNWQHTMESRAMQITMHEEMRSMHSTLKDTISPATAKSVF</sequence>
<dbReference type="RefSeq" id="XP_065958073.1">
    <property type="nucleotide sequence ID" value="XM_066101133.1"/>
</dbReference>
<proteinExistence type="predicted"/>
<dbReference type="GeneID" id="90952765"/>
<dbReference type="Proteomes" id="UP000595662">
    <property type="component" value="Chromosome 6"/>
</dbReference>
<reference evidence="1 2" key="1">
    <citation type="submission" date="2020-08" db="EMBL/GenBank/DDBJ databases">
        <title>The completed genome sequence of the pathogenic ascomycete fungus Penicillium digitatum.</title>
        <authorList>
            <person name="Wang M."/>
        </authorList>
    </citation>
    <scope>NUCLEOTIDE SEQUENCE [LARGE SCALE GENOMIC DNA]</scope>
    <source>
        <strain evidence="1 2">PdW03</strain>
    </source>
</reference>
<gene>
    <name evidence="1" type="ORF">Pdw03_5694</name>
</gene>
<dbReference type="AlphaFoldDB" id="A0A7T6XVB9"/>